<gene>
    <name evidence="4" type="ORF">I592_02336</name>
    <name evidence="3" type="ORF">UKC_01631</name>
</gene>
<evidence type="ECO:0008006" key="7">
    <source>
        <dbReference type="Google" id="ProtNLM"/>
    </source>
</evidence>
<evidence type="ECO:0000313" key="6">
    <source>
        <dbReference type="Proteomes" id="UP000014160"/>
    </source>
</evidence>
<dbReference type="InterPro" id="IPR027417">
    <property type="entry name" value="P-loop_NTPase"/>
</dbReference>
<protein>
    <recommendedName>
        <fullName evidence="7">Terminase large subunit</fullName>
    </recommendedName>
</protein>
<reference evidence="3 5" key="1">
    <citation type="submission" date="2013-02" db="EMBL/GenBank/DDBJ databases">
        <title>The Genome Sequence of Enterococcus gilvus ATCC BAA-350.</title>
        <authorList>
            <consortium name="The Broad Institute Genome Sequencing Platform"/>
            <consortium name="The Broad Institute Genome Sequencing Center for Infectious Disease"/>
            <person name="Earl A.M."/>
            <person name="Gilmore M.S."/>
            <person name="Lebreton F."/>
            <person name="Walker B."/>
            <person name="Young S.K."/>
            <person name="Zeng Q."/>
            <person name="Gargeya S."/>
            <person name="Fitzgerald M."/>
            <person name="Haas B."/>
            <person name="Abouelleil A."/>
            <person name="Alvarado L."/>
            <person name="Arachchi H.M."/>
            <person name="Berlin A.M."/>
            <person name="Chapman S.B."/>
            <person name="Dewar J."/>
            <person name="Goldberg J."/>
            <person name="Griggs A."/>
            <person name="Gujja S."/>
            <person name="Hansen M."/>
            <person name="Howarth C."/>
            <person name="Imamovic A."/>
            <person name="Larimer J."/>
            <person name="McCowan C."/>
            <person name="Murphy C."/>
            <person name="Neiman D."/>
            <person name="Pearson M."/>
            <person name="Priest M."/>
            <person name="Roberts A."/>
            <person name="Saif S."/>
            <person name="Shea T."/>
            <person name="Sisk P."/>
            <person name="Sykes S."/>
            <person name="Wortman J."/>
            <person name="Nusbaum C."/>
            <person name="Birren B."/>
        </authorList>
    </citation>
    <scope>NUCLEOTIDE SEQUENCE [LARGE SCALE GENOMIC DNA]</scope>
    <source>
        <strain evidence="3 5">ATCC BAA-350</strain>
    </source>
</reference>
<dbReference type="AlphaFoldDB" id="R2VHV2"/>
<dbReference type="Proteomes" id="UP000014160">
    <property type="component" value="Unassembled WGS sequence"/>
</dbReference>
<dbReference type="RefSeq" id="WP_010780046.1">
    <property type="nucleotide sequence ID" value="NZ_ASWH01000001.1"/>
</dbReference>
<dbReference type="Gene3D" id="3.40.50.300">
    <property type="entry name" value="P-loop containing nucleotide triphosphate hydrolases"/>
    <property type="match status" value="1"/>
</dbReference>
<evidence type="ECO:0000259" key="1">
    <source>
        <dbReference type="Pfam" id="PF03354"/>
    </source>
</evidence>
<dbReference type="PANTHER" id="PTHR41287:SF1">
    <property type="entry name" value="PROTEIN YMFN"/>
    <property type="match status" value="1"/>
</dbReference>
<dbReference type="InterPro" id="IPR046461">
    <property type="entry name" value="TerL_ATPase"/>
</dbReference>
<dbReference type="PATRIC" id="fig|1158614.3.peg.1641"/>
<accession>R2VHV2</accession>
<dbReference type="EMBL" id="AJDQ01000006">
    <property type="protein sequence ID" value="EOI57415.1"/>
    <property type="molecule type" value="Genomic_DNA"/>
</dbReference>
<dbReference type="Pfam" id="PF20441">
    <property type="entry name" value="TerL_nuclease"/>
    <property type="match status" value="1"/>
</dbReference>
<comment type="caution">
    <text evidence="3">The sequence shown here is derived from an EMBL/GenBank/DDBJ whole genome shotgun (WGS) entry which is preliminary data.</text>
</comment>
<dbReference type="EMBL" id="ASWH01000001">
    <property type="protein sequence ID" value="EOW83011.1"/>
    <property type="molecule type" value="Genomic_DNA"/>
</dbReference>
<organism evidence="3 5">
    <name type="scientific">Enterococcus gilvus ATCC BAA-350</name>
    <dbReference type="NCBI Taxonomy" id="1158614"/>
    <lineage>
        <taxon>Bacteria</taxon>
        <taxon>Bacillati</taxon>
        <taxon>Bacillota</taxon>
        <taxon>Bacilli</taxon>
        <taxon>Lactobacillales</taxon>
        <taxon>Enterococcaceae</taxon>
        <taxon>Enterococcus</taxon>
    </lineage>
</organism>
<evidence type="ECO:0000313" key="4">
    <source>
        <dbReference type="EMBL" id="EOW83011.1"/>
    </source>
</evidence>
<dbReference type="InterPro" id="IPR005021">
    <property type="entry name" value="Terminase_largesu-like"/>
</dbReference>
<proteinExistence type="predicted"/>
<evidence type="ECO:0000313" key="5">
    <source>
        <dbReference type="Proteomes" id="UP000013750"/>
    </source>
</evidence>
<reference evidence="4 6" key="2">
    <citation type="submission" date="2013-03" db="EMBL/GenBank/DDBJ databases">
        <title>The Genome Sequence of Enterococcus gilvus ATCC BAA-350 (PacBio/Illumina hybrid assembly).</title>
        <authorList>
            <consortium name="The Broad Institute Genomics Platform"/>
            <consortium name="The Broad Institute Genome Sequencing Center for Infectious Disease"/>
            <person name="Earl A."/>
            <person name="Russ C."/>
            <person name="Gilmore M."/>
            <person name="Surin D."/>
            <person name="Walker B."/>
            <person name="Young S."/>
            <person name="Zeng Q."/>
            <person name="Gargeya S."/>
            <person name="Fitzgerald M."/>
            <person name="Haas B."/>
            <person name="Abouelleil A."/>
            <person name="Allen A.W."/>
            <person name="Alvarado L."/>
            <person name="Arachchi H.M."/>
            <person name="Berlin A.M."/>
            <person name="Chapman S.B."/>
            <person name="Gainer-Dewar J."/>
            <person name="Goldberg J."/>
            <person name="Griggs A."/>
            <person name="Gujja S."/>
            <person name="Hansen M."/>
            <person name="Howarth C."/>
            <person name="Imamovic A."/>
            <person name="Ireland A."/>
            <person name="Larimer J."/>
            <person name="McCowan C."/>
            <person name="Murphy C."/>
            <person name="Pearson M."/>
            <person name="Poon T.W."/>
            <person name="Priest M."/>
            <person name="Roberts A."/>
            <person name="Saif S."/>
            <person name="Shea T."/>
            <person name="Sisk P."/>
            <person name="Sykes S."/>
            <person name="Wortman J."/>
            <person name="Nusbaum C."/>
            <person name="Birren B."/>
        </authorList>
    </citation>
    <scope>NUCLEOTIDE SEQUENCE [LARGE SCALE GENOMIC DNA]</scope>
    <source>
        <strain evidence="4 6">ATCC BAA-350</strain>
    </source>
</reference>
<keyword evidence="6" id="KW-1185">Reference proteome</keyword>
<dbReference type="InterPro" id="IPR046462">
    <property type="entry name" value="TerL_nuclease"/>
</dbReference>
<feature type="domain" description="Terminase large subunit-like ATPase" evidence="1">
    <location>
        <begin position="77"/>
        <end position="255"/>
    </location>
</feature>
<evidence type="ECO:0000259" key="2">
    <source>
        <dbReference type="Pfam" id="PF20441"/>
    </source>
</evidence>
<dbReference type="OrthoDB" id="9760250at2"/>
<name>R2VHV2_9ENTE</name>
<dbReference type="HOGENOM" id="CLU_026632_6_2_9"/>
<dbReference type="eggNOG" id="COG4626">
    <property type="taxonomic scope" value="Bacteria"/>
</dbReference>
<feature type="domain" description="Terminase large subunit-like endonuclease" evidence="2">
    <location>
        <begin position="270"/>
        <end position="547"/>
    </location>
</feature>
<dbReference type="GO" id="GO:0004519">
    <property type="term" value="F:endonuclease activity"/>
    <property type="evidence" value="ECO:0007669"/>
    <property type="project" value="InterPro"/>
</dbReference>
<dbReference type="Pfam" id="PF03354">
    <property type="entry name" value="TerL_ATPase"/>
    <property type="match status" value="1"/>
</dbReference>
<dbReference type="Proteomes" id="UP000013750">
    <property type="component" value="Unassembled WGS sequence"/>
</dbReference>
<sequence>MIDMNVNYADKFAKSVRRHKERYPHTIHLAVKRYNKWKKRKDIFFDLEKANLMLLFTETFYKHSTGEWAGQPLILEDWQKFYFSNMYGWQKWSDQWQRNVRVIRKTYLQVPKKNGKSLMEGAPVLYGMYGEGVKGAQFYCVAADFDQAQNVAHPLATVIENDKELINGTYVYRKEKKVTTINYAFFENDSKFSNTFRALSKREKTDGKNTYIVVADEVHEWADTERYDSLKSGQASQPEPFLNICSTAGKNSGALGVQIHTDSIDILENDNDDDWLIMIYEPNKGYNWEDPDVWNMVNPNLGISLTMDFLKGEYKDAKRNPFRKAEFLSKHLDVFVNYAETYFDKQQIENCLVDNLADISGHQAFIGIDLSRTTDLTCVSVNVPTYDEEGNNILLVKQMYFIPSHGVEEKERLRNVPYQHYAELGFVTLCDGRTIDQDAVYEYVMMVYEEYDLDIMQINYDPAMAEKLVERFELNGFVCVEVPQYPAVMNEPFDDFESLVDQGRVKTDNPLFIFCTNNAKVVTNINNQKAPSKRKSPEHIDGFVAFLIGHKESMTLMDDVGSEEDYSDYLKNLYKRK</sequence>
<evidence type="ECO:0000313" key="3">
    <source>
        <dbReference type="EMBL" id="EOI57415.1"/>
    </source>
</evidence>
<dbReference type="PANTHER" id="PTHR41287">
    <property type="match status" value="1"/>
</dbReference>